<protein>
    <submittedName>
        <fullName evidence="2">Uncharacterized protein</fullName>
    </submittedName>
</protein>
<organism evidence="2">
    <name type="scientific">Aspergillus niger</name>
    <dbReference type="NCBI Taxonomy" id="5061"/>
    <lineage>
        <taxon>Eukaryota</taxon>
        <taxon>Fungi</taxon>
        <taxon>Dikarya</taxon>
        <taxon>Ascomycota</taxon>
        <taxon>Pezizomycotina</taxon>
        <taxon>Eurotiomycetes</taxon>
        <taxon>Eurotiomycetidae</taxon>
        <taxon>Eurotiales</taxon>
        <taxon>Aspergillaceae</taxon>
        <taxon>Aspergillus</taxon>
        <taxon>Aspergillus subgen. Circumdati</taxon>
    </lineage>
</organism>
<evidence type="ECO:0000256" key="1">
    <source>
        <dbReference type="SAM" id="Phobius"/>
    </source>
</evidence>
<keyword evidence="1" id="KW-1133">Transmembrane helix</keyword>
<dbReference type="RefSeq" id="XP_059600007.1">
    <property type="nucleotide sequence ID" value="XM_059746405.1"/>
</dbReference>
<dbReference type="AlphaFoldDB" id="A0AAJ8DY48"/>
<feature type="transmembrane region" description="Helical" evidence="1">
    <location>
        <begin position="20"/>
        <end position="42"/>
    </location>
</feature>
<reference evidence="2" key="2">
    <citation type="submission" date="2025-08" db="UniProtKB">
        <authorList>
            <consortium name="RefSeq"/>
        </authorList>
    </citation>
    <scope>IDENTIFICATION</scope>
</reference>
<keyword evidence="1" id="KW-0812">Transmembrane</keyword>
<accession>A0AAJ8DY48</accession>
<reference evidence="2" key="1">
    <citation type="submission" date="2025-02" db="EMBL/GenBank/DDBJ databases">
        <authorList>
            <consortium name="NCBI Genome Project"/>
        </authorList>
    </citation>
    <scope>NUCLEOTIDE SEQUENCE</scope>
</reference>
<dbReference type="GeneID" id="4979213"/>
<dbReference type="VEuPathDB" id="FungiDB:An02g07240"/>
<gene>
    <name evidence="2" type="ORF">An02g07240</name>
</gene>
<proteinExistence type="predicted"/>
<sequence length="115" mass="12982">MAMRIYHRRPRRYHWPELQLNIWILVVLSSSAICLGIFAWFMTVQNDLGLEVPWYANPQFHPPSTLQPTILTPEDGIALSPSGDNHSRGVYSLRAVVDGPGGDIAPAVWGCRERE</sequence>
<evidence type="ECO:0000313" key="2">
    <source>
        <dbReference type="RefSeq" id="XP_059600007.1"/>
    </source>
</evidence>
<name>A0AAJ8DY48_ASPNG</name>
<dbReference type="KEGG" id="ang:An02g07240"/>
<keyword evidence="1" id="KW-0472">Membrane</keyword>